<evidence type="ECO:0000256" key="10">
    <source>
        <dbReference type="SAM" id="MobiDB-lite"/>
    </source>
</evidence>
<dbReference type="Proteomes" id="UP001494588">
    <property type="component" value="Unassembled WGS sequence"/>
</dbReference>
<dbReference type="Gene3D" id="3.30.70.1320">
    <property type="entry name" value="Multidrug efflux transporter AcrB pore domain like"/>
    <property type="match status" value="1"/>
</dbReference>
<dbReference type="Gene3D" id="3.30.70.1440">
    <property type="entry name" value="Multidrug efflux transporter AcrB pore domain"/>
    <property type="match status" value="1"/>
</dbReference>
<evidence type="ECO:0000256" key="2">
    <source>
        <dbReference type="ARBA" id="ARBA00010942"/>
    </source>
</evidence>
<dbReference type="RefSeq" id="WP_201651980.1">
    <property type="nucleotide sequence ID" value="NZ_CAJHCS010000014.1"/>
</dbReference>
<keyword evidence="7 9" id="KW-1133">Transmembrane helix</keyword>
<name>A0ABU9QLV0_9BURK</name>
<evidence type="ECO:0000256" key="3">
    <source>
        <dbReference type="ARBA" id="ARBA00022448"/>
    </source>
</evidence>
<feature type="transmembrane region" description="Helical" evidence="9">
    <location>
        <begin position="874"/>
        <end position="892"/>
    </location>
</feature>
<keyword evidence="8 9" id="KW-0472">Membrane</keyword>
<dbReference type="InterPro" id="IPR027463">
    <property type="entry name" value="AcrB_DN_DC_subdom"/>
</dbReference>
<keyword evidence="6 9" id="KW-0812">Transmembrane</keyword>
<protein>
    <recommendedName>
        <fullName evidence="9">Efflux pump membrane transporter</fullName>
    </recommendedName>
</protein>
<dbReference type="EMBL" id="JAZHGC010000036">
    <property type="protein sequence ID" value="MEM5290465.1"/>
    <property type="molecule type" value="Genomic_DNA"/>
</dbReference>
<feature type="transmembrane region" description="Helical" evidence="9">
    <location>
        <begin position="396"/>
        <end position="417"/>
    </location>
</feature>
<evidence type="ECO:0000256" key="6">
    <source>
        <dbReference type="ARBA" id="ARBA00022692"/>
    </source>
</evidence>
<dbReference type="InterPro" id="IPR004764">
    <property type="entry name" value="MdtF-like"/>
</dbReference>
<feature type="transmembrane region" description="Helical" evidence="9">
    <location>
        <begin position="542"/>
        <end position="558"/>
    </location>
</feature>
<feature type="transmembrane region" description="Helical" evidence="9">
    <location>
        <begin position="470"/>
        <end position="497"/>
    </location>
</feature>
<dbReference type="InterPro" id="IPR001036">
    <property type="entry name" value="Acrflvin-R"/>
</dbReference>
<feature type="transmembrane region" description="Helical" evidence="9">
    <location>
        <begin position="366"/>
        <end position="390"/>
    </location>
</feature>
<dbReference type="SUPFAM" id="SSF82714">
    <property type="entry name" value="Multidrug efflux transporter AcrB TolC docking domain, DN and DC subdomains"/>
    <property type="match status" value="2"/>
</dbReference>
<evidence type="ECO:0000256" key="1">
    <source>
        <dbReference type="ARBA" id="ARBA00004429"/>
    </source>
</evidence>
<dbReference type="PANTHER" id="PTHR32063">
    <property type="match status" value="1"/>
</dbReference>
<sequence>MSEFFIRRPVFAWVIAIVVMLGGLLALRTLSVAQYPEIAPTAISVMATYPGADAQTVENSVTRIIEQGMTGLDNLQYMSASSSSTGEVQIALTFTNAANADVAQMQVQNKLQLVTSQLPTIVQSTGLTVTKSSSSFLMVIGIASTDGKLTPTDLDDYVNSTLNDTIKRTPGVGNTQLFGAGYAMRIWLDPERLAQYSLMPGDVQSALKAQNVQIAAGQLGAQPAAGGQQMNATVIAQGRLQTTAQFGEVIVKSSTDGAVVRLKDVARIELGAENYTFVSRYNGMPASGLGVNLATGANAIATATAVRQAIDRLSGTLPPGVKVFYPYDTTPFVTLSIHEVVKTLIEAIVLVFVVMLVFLQNVRATLVPALAIPVVLLGTLGVLAAFGYSINTLTMFAMVLAIGLLVDDAIVVVENVERVMAEENLSPREATRKSMREITGALIGIATVLSAVFVPMAFFSGATGVIYRQFSVTIVTAMLLSVMVALILTPALCATILKRPDHHARGHGSTHGFSGWFNRTFNRYSARYRTGVGTLIARSRRFLMLFAVLVAATVWMFARLPGSFLPTEDQGILVTVVQLPPGAMHERTERVLEQVTRYYLDQEKEAVEGVMTVSGFGFGGSGQNVGMAFIRLKDFGSRRASRLSAGAVAQRASAAFAGIRDAQVFALLPPAIEGMGTSSGFDFFLEDATGLGRAKLMAARDALLRAASGDGRLANTRPNGQEYTPQFAIDIDQGRASALGLNLSDVNTTLSVAWGSDYVNDFIDRGRVKKVYVQSDARFRMQPQDLDGWYVRNATGTMVPFSSFASGRWTYGPARLERYNGMAAVQIQGESAPGTSSGAAMDGIDELVSKLPVGFSHEWTGLSFQERLSGNQAAALYAISVLVVFLCLAALYESWSIPLAVMLSVPVGIAGALLAALLFGQANDVYFKVGLLTTIGLAAKNAILIVEFALERIAHGAGLLDATLDAARQRLRPILMTSFAFILGVAPLAMATGPGSGAQNAIGIGVMGGMIAATLLGVFFVPLLFVAVRRLFPGKSPDRDETESGAGPFNGDVARTRPDGADGRS</sequence>
<feature type="transmembrane region" description="Helical" evidence="9">
    <location>
        <begin position="925"/>
        <end position="950"/>
    </location>
</feature>
<gene>
    <name evidence="11" type="ORF">V4C55_32560</name>
</gene>
<dbReference type="Gene3D" id="3.30.2090.10">
    <property type="entry name" value="Multidrug efflux transporter AcrB TolC docking domain, DN and DC subdomains"/>
    <property type="match status" value="2"/>
</dbReference>
<dbReference type="Gene3D" id="1.20.1640.10">
    <property type="entry name" value="Multidrug efflux transporter AcrB transmembrane domain"/>
    <property type="match status" value="2"/>
</dbReference>
<evidence type="ECO:0000313" key="11">
    <source>
        <dbReference type="EMBL" id="MEM5290465.1"/>
    </source>
</evidence>
<dbReference type="PRINTS" id="PR00702">
    <property type="entry name" value="ACRIFLAVINRP"/>
</dbReference>
<evidence type="ECO:0000256" key="5">
    <source>
        <dbReference type="ARBA" id="ARBA00022519"/>
    </source>
</evidence>
<keyword evidence="12" id="KW-1185">Reference proteome</keyword>
<evidence type="ECO:0000256" key="4">
    <source>
        <dbReference type="ARBA" id="ARBA00022475"/>
    </source>
</evidence>
<feature type="transmembrane region" description="Helical" evidence="9">
    <location>
        <begin position="899"/>
        <end position="919"/>
    </location>
</feature>
<keyword evidence="3 9" id="KW-0813">Transport</keyword>
<feature type="transmembrane region" description="Helical" evidence="9">
    <location>
        <begin position="438"/>
        <end position="458"/>
    </location>
</feature>
<dbReference type="SUPFAM" id="SSF82693">
    <property type="entry name" value="Multidrug efflux transporter AcrB pore domain, PN1, PN2, PC1 and PC2 subdomains"/>
    <property type="match status" value="3"/>
</dbReference>
<reference evidence="11 12" key="1">
    <citation type="submission" date="2024-01" db="EMBL/GenBank/DDBJ databases">
        <title>The diversity of rhizobia nodulating Mimosa spp. in eleven states of Brazil covering several biomes is determined by host plant, location, and edaphic factors.</title>
        <authorList>
            <person name="Rouws L."/>
            <person name="Barauna A."/>
            <person name="Beukes C."/>
            <person name="De Faria S.M."/>
            <person name="Gross E."/>
            <person name="Dos Reis Junior F.B."/>
            <person name="Simon M."/>
            <person name="Maluk M."/>
            <person name="Odee D.W."/>
            <person name="Kenicer G."/>
            <person name="Young J.P.W."/>
            <person name="Reis V.M."/>
            <person name="Zilli J."/>
            <person name="James E.K."/>
        </authorList>
    </citation>
    <scope>NUCLEOTIDE SEQUENCE [LARGE SCALE GENOMIC DNA]</scope>
    <source>
        <strain evidence="11 12">JPY77</strain>
    </source>
</reference>
<comment type="similarity">
    <text evidence="2 9">Belongs to the resistance-nodulation-cell division (RND) (TC 2.A.6) family.</text>
</comment>
<feature type="transmembrane region" description="Helical" evidence="9">
    <location>
        <begin position="340"/>
        <end position="359"/>
    </location>
</feature>
<evidence type="ECO:0000256" key="7">
    <source>
        <dbReference type="ARBA" id="ARBA00022989"/>
    </source>
</evidence>
<accession>A0ABU9QLV0</accession>
<dbReference type="PANTHER" id="PTHR32063:SF13">
    <property type="entry name" value="MULTIDRUG EFFLUX PUMP SUBUNIT ACRB-RELATED"/>
    <property type="match status" value="1"/>
</dbReference>
<dbReference type="NCBIfam" id="TIGR00915">
    <property type="entry name" value="2A0602"/>
    <property type="match status" value="1"/>
</dbReference>
<organism evidence="11 12">
    <name type="scientific">Paraburkholderia sabiae</name>
    <dbReference type="NCBI Taxonomy" id="273251"/>
    <lineage>
        <taxon>Bacteria</taxon>
        <taxon>Pseudomonadati</taxon>
        <taxon>Pseudomonadota</taxon>
        <taxon>Betaproteobacteria</taxon>
        <taxon>Burkholderiales</taxon>
        <taxon>Burkholderiaceae</taxon>
        <taxon>Paraburkholderia</taxon>
    </lineage>
</organism>
<dbReference type="Pfam" id="PF00873">
    <property type="entry name" value="ACR_tran"/>
    <property type="match status" value="1"/>
</dbReference>
<feature type="transmembrane region" description="Helical" evidence="9">
    <location>
        <begin position="1002"/>
        <end position="1028"/>
    </location>
</feature>
<comment type="caution">
    <text evidence="9">Lacks conserved residue(s) required for the propagation of feature annotation.</text>
</comment>
<comment type="caution">
    <text evidence="11">The sequence shown here is derived from an EMBL/GenBank/DDBJ whole genome shotgun (WGS) entry which is preliminary data.</text>
</comment>
<comment type="subcellular location">
    <subcellularLocation>
        <location evidence="1 9">Cell inner membrane</location>
        <topology evidence="1 9">Multi-pass membrane protein</topology>
    </subcellularLocation>
</comment>
<keyword evidence="4" id="KW-1003">Cell membrane</keyword>
<dbReference type="NCBIfam" id="NF000282">
    <property type="entry name" value="RND_permease_1"/>
    <property type="match status" value="1"/>
</dbReference>
<evidence type="ECO:0000256" key="9">
    <source>
        <dbReference type="RuleBase" id="RU364070"/>
    </source>
</evidence>
<proteinExistence type="inferred from homology"/>
<evidence type="ECO:0000313" key="12">
    <source>
        <dbReference type="Proteomes" id="UP001494588"/>
    </source>
</evidence>
<keyword evidence="5 9" id="KW-0997">Cell inner membrane</keyword>
<feature type="transmembrane region" description="Helical" evidence="9">
    <location>
        <begin position="971"/>
        <end position="990"/>
    </location>
</feature>
<evidence type="ECO:0000256" key="8">
    <source>
        <dbReference type="ARBA" id="ARBA00023136"/>
    </source>
</evidence>
<dbReference type="SUPFAM" id="SSF82866">
    <property type="entry name" value="Multidrug efflux transporter AcrB transmembrane domain"/>
    <property type="match status" value="2"/>
</dbReference>
<dbReference type="Gene3D" id="3.30.70.1430">
    <property type="entry name" value="Multidrug efflux transporter AcrB pore domain"/>
    <property type="match status" value="2"/>
</dbReference>
<feature type="compositionally biased region" description="Basic and acidic residues" evidence="10">
    <location>
        <begin position="1054"/>
        <end position="1065"/>
    </location>
</feature>
<feature type="region of interest" description="Disordered" evidence="10">
    <location>
        <begin position="1035"/>
        <end position="1065"/>
    </location>
</feature>